<name>W6EKQ0_CHIKI</name>
<feature type="binding site" description="axial binding residue" evidence="13">
    <location>
        <position position="448"/>
    </location>
    <ligand>
        <name>heme</name>
        <dbReference type="ChEBI" id="CHEBI:30413"/>
    </ligand>
    <ligandPart>
        <name>Fe</name>
        <dbReference type="ChEBI" id="CHEBI:18248"/>
    </ligandPart>
</feature>
<dbReference type="InterPro" id="IPR050476">
    <property type="entry name" value="Insect_CytP450_Detox"/>
</dbReference>
<gene>
    <name evidence="16" type="primary">CYP6EW3</name>
</gene>
<evidence type="ECO:0000256" key="7">
    <source>
        <dbReference type="ARBA" id="ARBA00022824"/>
    </source>
</evidence>
<dbReference type="AlphaFoldDB" id="W6EKQ0"/>
<evidence type="ECO:0000256" key="12">
    <source>
        <dbReference type="ARBA" id="ARBA00023136"/>
    </source>
</evidence>
<proteinExistence type="evidence at transcript level"/>
<dbReference type="GO" id="GO:0005789">
    <property type="term" value="C:endoplasmic reticulum membrane"/>
    <property type="evidence" value="ECO:0007669"/>
    <property type="project" value="UniProtKB-SubCell"/>
</dbReference>
<feature type="transmembrane region" description="Helical" evidence="15">
    <location>
        <begin position="6"/>
        <end position="22"/>
    </location>
</feature>
<comment type="subcellular location">
    <subcellularLocation>
        <location evidence="3">Endoplasmic reticulum membrane</location>
        <topology evidence="3">Peripheral membrane protein</topology>
    </subcellularLocation>
    <subcellularLocation>
        <location evidence="2">Microsome membrane</location>
        <topology evidence="2">Peripheral membrane protein</topology>
    </subcellularLocation>
</comment>
<keyword evidence="6 13" id="KW-0479">Metal-binding</keyword>
<dbReference type="Gene3D" id="1.10.630.10">
    <property type="entry name" value="Cytochrome P450"/>
    <property type="match status" value="1"/>
</dbReference>
<dbReference type="CDD" id="cd11056">
    <property type="entry name" value="CYP6-like"/>
    <property type="match status" value="1"/>
</dbReference>
<accession>W6EKQ0</accession>
<evidence type="ECO:0000256" key="13">
    <source>
        <dbReference type="PIRSR" id="PIRSR602401-1"/>
    </source>
</evidence>
<evidence type="ECO:0000256" key="11">
    <source>
        <dbReference type="ARBA" id="ARBA00023033"/>
    </source>
</evidence>
<dbReference type="InterPro" id="IPR001128">
    <property type="entry name" value="Cyt_P450"/>
</dbReference>
<keyword evidence="12 15" id="KW-0472">Membrane</keyword>
<evidence type="ECO:0000256" key="4">
    <source>
        <dbReference type="ARBA" id="ARBA00010617"/>
    </source>
</evidence>
<comment type="cofactor">
    <cofactor evidence="1 13">
        <name>heme</name>
        <dbReference type="ChEBI" id="CHEBI:30413"/>
    </cofactor>
</comment>
<evidence type="ECO:0000256" key="10">
    <source>
        <dbReference type="ARBA" id="ARBA00023004"/>
    </source>
</evidence>
<dbReference type="PRINTS" id="PR00385">
    <property type="entry name" value="P450"/>
</dbReference>
<dbReference type="InterPro" id="IPR036396">
    <property type="entry name" value="Cyt_P450_sf"/>
</dbReference>
<evidence type="ECO:0000313" key="16">
    <source>
        <dbReference type="EMBL" id="AHJ10932.1"/>
    </source>
</evidence>
<keyword evidence="5 13" id="KW-0349">Heme</keyword>
<keyword evidence="11 14" id="KW-0503">Monooxygenase</keyword>
<evidence type="ECO:0000256" key="8">
    <source>
        <dbReference type="ARBA" id="ARBA00022848"/>
    </source>
</evidence>
<sequence>MAFLSTSVYVILFILTGIYLFFKRQFSFFEKQNIPHLKPSIPFGNMKDVTRSVHMLDRMQEVFDSLKKKSKVVGFYNLTDPVYMITDIEMIKLITIKDFNNFMNRGVFSNEEDEPLTGHLFALEDERWHFLRNKLSPVFTSGKLKNMYLTIDDLTKNLVDRFDRMGKNGETVEAKNVAHRFTVDIISSVAFGVDSNTLNDQHTELLDIFKEFIGGDASLVYFFFILAFPKLAKKLHLRQFSKKVSDFFMNVVATNIKSREDRNDVRNDFLGMLIQLKNKGCIDGEISTENKKLTLNEVLAQAFLFFFAGSDTSSTTISFALTELAFNQEIQDKLRAEISELTKDSNEEISYETLHEMHYLNQVVNETLRMYTPGFAIIRQTNEDYKVPDSNITITKGTQVLIPTIGFHFDEKYWKNPTKFDPDRFTQEEIAKRPPQCYFPFGEGPRNCIGMRFGLVNVKYGLAMIIKNFKVTPDASIKYPLKVDPKNPQLEVKGGFLLNFEKI</sequence>
<dbReference type="GO" id="GO:0016705">
    <property type="term" value="F:oxidoreductase activity, acting on paired donors, with incorporation or reduction of molecular oxygen"/>
    <property type="evidence" value="ECO:0007669"/>
    <property type="project" value="InterPro"/>
</dbReference>
<keyword evidence="7" id="KW-0256">Endoplasmic reticulum</keyword>
<keyword evidence="10 13" id="KW-0408">Iron</keyword>
<evidence type="ECO:0000256" key="1">
    <source>
        <dbReference type="ARBA" id="ARBA00001971"/>
    </source>
</evidence>
<dbReference type="PANTHER" id="PTHR24292">
    <property type="entry name" value="CYTOCHROME P450"/>
    <property type="match status" value="1"/>
</dbReference>
<dbReference type="InterPro" id="IPR002401">
    <property type="entry name" value="Cyt_P450_E_grp-I"/>
</dbReference>
<keyword evidence="8" id="KW-0492">Microsome</keyword>
<keyword evidence="15" id="KW-0812">Transmembrane</keyword>
<keyword evidence="15" id="KW-1133">Transmembrane helix</keyword>
<evidence type="ECO:0000256" key="2">
    <source>
        <dbReference type="ARBA" id="ARBA00004174"/>
    </source>
</evidence>
<dbReference type="PROSITE" id="PS00086">
    <property type="entry name" value="CYTOCHROME_P450"/>
    <property type="match status" value="1"/>
</dbReference>
<evidence type="ECO:0000256" key="14">
    <source>
        <dbReference type="RuleBase" id="RU000461"/>
    </source>
</evidence>
<organism evidence="16">
    <name type="scientific">Chironomus kiiensis</name>
    <name type="common">Midge</name>
    <dbReference type="NCBI Taxonomy" id="84408"/>
    <lineage>
        <taxon>Eukaryota</taxon>
        <taxon>Metazoa</taxon>
        <taxon>Ecdysozoa</taxon>
        <taxon>Arthropoda</taxon>
        <taxon>Hexapoda</taxon>
        <taxon>Insecta</taxon>
        <taxon>Pterygota</taxon>
        <taxon>Neoptera</taxon>
        <taxon>Endopterygota</taxon>
        <taxon>Diptera</taxon>
        <taxon>Nematocera</taxon>
        <taxon>Chironomoidea</taxon>
        <taxon>Chironomidae</taxon>
        <taxon>Chironominae</taxon>
        <taxon>Chironomus</taxon>
    </lineage>
</organism>
<evidence type="ECO:0000256" key="9">
    <source>
        <dbReference type="ARBA" id="ARBA00023002"/>
    </source>
</evidence>
<dbReference type="PRINTS" id="PR00463">
    <property type="entry name" value="EP450I"/>
</dbReference>
<protein>
    <submittedName>
        <fullName evidence="16">Cytochrome P450 6EW3</fullName>
    </submittedName>
</protein>
<keyword evidence="9 14" id="KW-0560">Oxidoreductase</keyword>
<comment type="similarity">
    <text evidence="4 14">Belongs to the cytochrome P450 family.</text>
</comment>
<dbReference type="FunFam" id="1.10.630.10:FF:000042">
    <property type="entry name" value="Cytochrome P450"/>
    <property type="match status" value="1"/>
</dbReference>
<evidence type="ECO:0000256" key="6">
    <source>
        <dbReference type="ARBA" id="ARBA00022723"/>
    </source>
</evidence>
<dbReference type="SUPFAM" id="SSF48264">
    <property type="entry name" value="Cytochrome P450"/>
    <property type="match status" value="1"/>
</dbReference>
<dbReference type="InterPro" id="IPR017972">
    <property type="entry name" value="Cyt_P450_CS"/>
</dbReference>
<dbReference type="PANTHER" id="PTHR24292:SF100">
    <property type="entry name" value="CYTOCHROME P450 6A16, ISOFORM B-RELATED"/>
    <property type="match status" value="1"/>
</dbReference>
<evidence type="ECO:0000256" key="15">
    <source>
        <dbReference type="SAM" id="Phobius"/>
    </source>
</evidence>
<dbReference type="Pfam" id="PF00067">
    <property type="entry name" value="p450"/>
    <property type="match status" value="1"/>
</dbReference>
<dbReference type="GO" id="GO:0005506">
    <property type="term" value="F:iron ion binding"/>
    <property type="evidence" value="ECO:0007669"/>
    <property type="project" value="InterPro"/>
</dbReference>
<evidence type="ECO:0000256" key="3">
    <source>
        <dbReference type="ARBA" id="ARBA00004406"/>
    </source>
</evidence>
<evidence type="ECO:0000256" key="5">
    <source>
        <dbReference type="ARBA" id="ARBA00022617"/>
    </source>
</evidence>
<dbReference type="GO" id="GO:0020037">
    <property type="term" value="F:heme binding"/>
    <property type="evidence" value="ECO:0007669"/>
    <property type="project" value="InterPro"/>
</dbReference>
<dbReference type="GO" id="GO:0004497">
    <property type="term" value="F:monooxygenase activity"/>
    <property type="evidence" value="ECO:0007669"/>
    <property type="project" value="UniProtKB-KW"/>
</dbReference>
<dbReference type="EMBL" id="KF896074">
    <property type="protein sequence ID" value="AHJ10932.1"/>
    <property type="molecule type" value="mRNA"/>
</dbReference>
<reference evidence="16" key="1">
    <citation type="submission" date="2013-11" db="EMBL/GenBank/DDBJ databases">
        <title>Transcription profiling of CYP6 genes responding to insecticides in Chironomus kiinensis.</title>
        <authorList>
            <person name="Cao C."/>
        </authorList>
    </citation>
    <scope>NUCLEOTIDE SEQUENCE</scope>
</reference>